<dbReference type="Gene3D" id="3.40.390.10">
    <property type="entry name" value="Collagenase (Catalytic Domain)"/>
    <property type="match status" value="1"/>
</dbReference>
<dbReference type="AlphaFoldDB" id="A0AA38JK27"/>
<protein>
    <submittedName>
        <fullName evidence="7">Uncharacterized protein</fullName>
    </submittedName>
</protein>
<dbReference type="InterPro" id="IPR024079">
    <property type="entry name" value="MetalloPept_cat_dom_sf"/>
</dbReference>
<name>A0AA38JK27_9AGAR</name>
<evidence type="ECO:0000313" key="8">
    <source>
        <dbReference type="Proteomes" id="UP001176059"/>
    </source>
</evidence>
<comment type="cofactor">
    <cofactor evidence="1">
        <name>Zn(2+)</name>
        <dbReference type="ChEBI" id="CHEBI:29105"/>
    </cofactor>
</comment>
<dbReference type="GO" id="GO:0008237">
    <property type="term" value="F:metallopeptidase activity"/>
    <property type="evidence" value="ECO:0007669"/>
    <property type="project" value="UniProtKB-KW"/>
</dbReference>
<evidence type="ECO:0000313" key="7">
    <source>
        <dbReference type="EMBL" id="KAJ3732040.1"/>
    </source>
</evidence>
<dbReference type="Proteomes" id="UP001176059">
    <property type="component" value="Unassembled WGS sequence"/>
</dbReference>
<keyword evidence="5" id="KW-0862">Zinc</keyword>
<keyword evidence="2" id="KW-0645">Protease</keyword>
<evidence type="ECO:0000256" key="1">
    <source>
        <dbReference type="ARBA" id="ARBA00001947"/>
    </source>
</evidence>
<reference evidence="7" key="1">
    <citation type="submission" date="2022-08" db="EMBL/GenBank/DDBJ databases">
        <authorList>
            <consortium name="DOE Joint Genome Institute"/>
            <person name="Min B."/>
            <person name="Sierra-Patev S."/>
            <person name="Naranjo-Ortiz M."/>
            <person name="Looney B."/>
            <person name="Konkel Z."/>
            <person name="Slot J.C."/>
            <person name="Sakamoto Y."/>
            <person name="Steenwyk J.L."/>
            <person name="Rokas A."/>
            <person name="Carro J."/>
            <person name="Camarero S."/>
            <person name="Ferreira P."/>
            <person name="Molpeceres G."/>
            <person name="Ruiz-duenas F.J."/>
            <person name="Serrano A."/>
            <person name="Henrissat B."/>
            <person name="Drula E."/>
            <person name="Hughes K.W."/>
            <person name="Mata J.L."/>
            <person name="Ishikawa N.K."/>
            <person name="Vargas-Isla R."/>
            <person name="Ushijima S."/>
            <person name="Smith C.A."/>
            <person name="Ahrendt S."/>
            <person name="Andreopoulos W."/>
            <person name="He G."/>
            <person name="LaButti K."/>
            <person name="Lipzen A."/>
            <person name="Ng V."/>
            <person name="Riley R."/>
            <person name="Sandor L."/>
            <person name="Barry K."/>
            <person name="Martinez A.T."/>
            <person name="Xiao Y."/>
            <person name="Gibbons J.G."/>
            <person name="Terashima K."/>
            <person name="Hibbett D.S."/>
            <person name="Grigoriev I.V."/>
        </authorList>
    </citation>
    <scope>NUCLEOTIDE SEQUENCE</scope>
    <source>
        <strain evidence="7">ET3784</strain>
    </source>
</reference>
<dbReference type="PANTHER" id="PTHR15910">
    <property type="entry name" value="ARCHAEMETZINCIN"/>
    <property type="match status" value="1"/>
</dbReference>
<gene>
    <name evidence="7" type="ORF">DFJ43DRAFT_1039512</name>
</gene>
<dbReference type="Pfam" id="PF07998">
    <property type="entry name" value="Peptidase_M54"/>
    <property type="match status" value="1"/>
</dbReference>
<organism evidence="7 8">
    <name type="scientific">Lentinula guzmanii</name>
    <dbReference type="NCBI Taxonomy" id="2804957"/>
    <lineage>
        <taxon>Eukaryota</taxon>
        <taxon>Fungi</taxon>
        <taxon>Dikarya</taxon>
        <taxon>Basidiomycota</taxon>
        <taxon>Agaricomycotina</taxon>
        <taxon>Agaricomycetes</taxon>
        <taxon>Agaricomycetidae</taxon>
        <taxon>Agaricales</taxon>
        <taxon>Marasmiineae</taxon>
        <taxon>Omphalotaceae</taxon>
        <taxon>Lentinula</taxon>
    </lineage>
</organism>
<dbReference type="GO" id="GO:0006508">
    <property type="term" value="P:proteolysis"/>
    <property type="evidence" value="ECO:0007669"/>
    <property type="project" value="UniProtKB-KW"/>
</dbReference>
<sequence>MFELSRHIRTLKQIQAEDDSKLNLAGNAPRRFSPAIDCCISTTLLRSHAFQVLESYQTGFSWSDAKKRAAAVTPQGRAPSNLCIPAQTTFPAPLVLPEDDLALDPKYPAQSLRSWIRSKDRNHVTKERKIIYVAEPPSVDPSVNFVRKWSQPKASKSSHEVPPEPQTQEIIDYVTAFYHGLIVKKLPVQLMFTRWGTGSNIEKKKNGNIGLIVGTECVRIRTRRVSGEFFIQQLNLDDLLDAAISLLPDDAYALLLLVSHDIYENDEDDFACGRAYGGSRVAVVSTARYNPVLDVAQNIDREHSWPASHCSAYIQSCCTNAKSAKKQRQKISRTDIEKDQTKWQSTPLSDDNVTSGPIYAALAAHRTLSSAMNSPSLSASSGLWLARVCRTASHELGHCFGMDHCIYYACAMQGTASLAEDARQPPYVCPVDLEKILRACGTTRELRDEALLSFCERYKDIHHFSAFSAWIQSSP</sequence>
<dbReference type="InterPro" id="IPR012962">
    <property type="entry name" value="Pept_M54_archaemetzincn"/>
</dbReference>
<dbReference type="CDD" id="cd11375">
    <property type="entry name" value="Peptidase_M54"/>
    <property type="match status" value="1"/>
</dbReference>
<keyword evidence="3" id="KW-0479">Metal-binding</keyword>
<evidence type="ECO:0000256" key="3">
    <source>
        <dbReference type="ARBA" id="ARBA00022723"/>
    </source>
</evidence>
<keyword evidence="6" id="KW-0482">Metalloprotease</keyword>
<accession>A0AA38JK27</accession>
<reference evidence="7" key="2">
    <citation type="journal article" date="2023" name="Proc. Natl. Acad. Sci. U.S.A.">
        <title>A global phylogenomic analysis of the shiitake genus Lentinula.</title>
        <authorList>
            <person name="Sierra-Patev S."/>
            <person name="Min B."/>
            <person name="Naranjo-Ortiz M."/>
            <person name="Looney B."/>
            <person name="Konkel Z."/>
            <person name="Slot J.C."/>
            <person name="Sakamoto Y."/>
            <person name="Steenwyk J.L."/>
            <person name="Rokas A."/>
            <person name="Carro J."/>
            <person name="Camarero S."/>
            <person name="Ferreira P."/>
            <person name="Molpeceres G."/>
            <person name="Ruiz-Duenas F.J."/>
            <person name="Serrano A."/>
            <person name="Henrissat B."/>
            <person name="Drula E."/>
            <person name="Hughes K.W."/>
            <person name="Mata J.L."/>
            <person name="Ishikawa N.K."/>
            <person name="Vargas-Isla R."/>
            <person name="Ushijima S."/>
            <person name="Smith C.A."/>
            <person name="Donoghue J."/>
            <person name="Ahrendt S."/>
            <person name="Andreopoulos W."/>
            <person name="He G."/>
            <person name="LaButti K."/>
            <person name="Lipzen A."/>
            <person name="Ng V."/>
            <person name="Riley R."/>
            <person name="Sandor L."/>
            <person name="Barry K."/>
            <person name="Martinez A.T."/>
            <person name="Xiao Y."/>
            <person name="Gibbons J.G."/>
            <person name="Terashima K."/>
            <person name="Grigoriev I.V."/>
            <person name="Hibbett D."/>
        </authorList>
    </citation>
    <scope>NUCLEOTIDE SEQUENCE</scope>
    <source>
        <strain evidence="7">ET3784</strain>
    </source>
</reference>
<proteinExistence type="predicted"/>
<dbReference type="GO" id="GO:0046872">
    <property type="term" value="F:metal ion binding"/>
    <property type="evidence" value="ECO:0007669"/>
    <property type="project" value="UniProtKB-KW"/>
</dbReference>
<evidence type="ECO:0000256" key="5">
    <source>
        <dbReference type="ARBA" id="ARBA00022833"/>
    </source>
</evidence>
<dbReference type="EMBL" id="JANVFO010000026">
    <property type="protein sequence ID" value="KAJ3732040.1"/>
    <property type="molecule type" value="Genomic_DNA"/>
</dbReference>
<dbReference type="SUPFAM" id="SSF55486">
    <property type="entry name" value="Metalloproteases ('zincins'), catalytic domain"/>
    <property type="match status" value="1"/>
</dbReference>
<comment type="caution">
    <text evidence="7">The sequence shown here is derived from an EMBL/GenBank/DDBJ whole genome shotgun (WGS) entry which is preliminary data.</text>
</comment>
<dbReference type="PANTHER" id="PTHR15910:SF1">
    <property type="entry name" value="ARCHAEMETZINCIN-2"/>
    <property type="match status" value="1"/>
</dbReference>
<keyword evidence="4" id="KW-0378">Hydrolase</keyword>
<keyword evidence="8" id="KW-1185">Reference proteome</keyword>
<evidence type="ECO:0000256" key="6">
    <source>
        <dbReference type="ARBA" id="ARBA00023049"/>
    </source>
</evidence>
<evidence type="ECO:0000256" key="2">
    <source>
        <dbReference type="ARBA" id="ARBA00022670"/>
    </source>
</evidence>
<evidence type="ECO:0000256" key="4">
    <source>
        <dbReference type="ARBA" id="ARBA00022801"/>
    </source>
</evidence>